<gene>
    <name evidence="2" type="ORF">OOZ53_09900</name>
</gene>
<evidence type="ECO:0000313" key="3">
    <source>
        <dbReference type="Proteomes" id="UP001148313"/>
    </source>
</evidence>
<evidence type="ECO:0000313" key="2">
    <source>
        <dbReference type="EMBL" id="MDA4845661.1"/>
    </source>
</evidence>
<feature type="transmembrane region" description="Helical" evidence="1">
    <location>
        <begin position="7"/>
        <end position="30"/>
    </location>
</feature>
<protein>
    <recommendedName>
        <fullName evidence="4">Paraquat-inducible protein A</fullName>
    </recommendedName>
</protein>
<comment type="caution">
    <text evidence="2">The sequence shown here is derived from an EMBL/GenBank/DDBJ whole genome shotgun (WGS) entry which is preliminary data.</text>
</comment>
<evidence type="ECO:0000256" key="1">
    <source>
        <dbReference type="SAM" id="Phobius"/>
    </source>
</evidence>
<keyword evidence="1" id="KW-0812">Transmembrane</keyword>
<accession>A0ABT4VLS0</accession>
<dbReference type="Proteomes" id="UP001148313">
    <property type="component" value="Unassembled WGS sequence"/>
</dbReference>
<feature type="transmembrane region" description="Helical" evidence="1">
    <location>
        <begin position="104"/>
        <end position="124"/>
    </location>
</feature>
<keyword evidence="1" id="KW-0472">Membrane</keyword>
<reference evidence="2" key="1">
    <citation type="submission" date="2022-11" db="EMBL/GenBank/DDBJ databases">
        <title>Hoeflea poritis sp. nov., isolated from scleractinian coral Porites lutea.</title>
        <authorList>
            <person name="Zhang G."/>
            <person name="Wei Q."/>
            <person name="Cai L."/>
        </authorList>
    </citation>
    <scope>NUCLEOTIDE SEQUENCE</scope>
    <source>
        <strain evidence="2">E7-10</strain>
    </source>
</reference>
<feature type="transmembrane region" description="Helical" evidence="1">
    <location>
        <begin position="50"/>
        <end position="69"/>
    </location>
</feature>
<organism evidence="2 3">
    <name type="scientific">Hoeflea poritis</name>
    <dbReference type="NCBI Taxonomy" id="2993659"/>
    <lineage>
        <taxon>Bacteria</taxon>
        <taxon>Pseudomonadati</taxon>
        <taxon>Pseudomonadota</taxon>
        <taxon>Alphaproteobacteria</taxon>
        <taxon>Hyphomicrobiales</taxon>
        <taxon>Rhizobiaceae</taxon>
        <taxon>Hoeflea</taxon>
    </lineage>
</organism>
<proteinExistence type="predicted"/>
<keyword evidence="3" id="KW-1185">Reference proteome</keyword>
<sequence>MIAAIPLMIFPLIIYNAMIFGPFEAAGTAWLSTQVLSLNMISGARWMMEYSDLLIVIALVLLFVEILKATRSGGWSVVDHLLSAIVFVAFLVEFLLVREAATDVFFILTVIAFIDLIAGFSVSIKSAGRDVSIGL</sequence>
<feature type="transmembrane region" description="Helical" evidence="1">
    <location>
        <begin position="81"/>
        <end position="98"/>
    </location>
</feature>
<keyword evidence="1" id="KW-1133">Transmembrane helix</keyword>
<dbReference type="RefSeq" id="WP_271089326.1">
    <property type="nucleotide sequence ID" value="NZ_JAPJZH010000005.1"/>
</dbReference>
<evidence type="ECO:0008006" key="4">
    <source>
        <dbReference type="Google" id="ProtNLM"/>
    </source>
</evidence>
<dbReference type="EMBL" id="JAPJZH010000005">
    <property type="protein sequence ID" value="MDA4845661.1"/>
    <property type="molecule type" value="Genomic_DNA"/>
</dbReference>
<name>A0ABT4VLS0_9HYPH</name>